<evidence type="ECO:0000313" key="4">
    <source>
        <dbReference type="Proteomes" id="UP001530315"/>
    </source>
</evidence>
<feature type="compositionally biased region" description="Basic and acidic residues" evidence="2">
    <location>
        <begin position="383"/>
        <end position="392"/>
    </location>
</feature>
<comment type="caution">
    <text evidence="3">The sequence shown here is derived from an EMBL/GenBank/DDBJ whole genome shotgun (WGS) entry which is preliminary data.</text>
</comment>
<sequence length="666" mass="73460">MLIGIRLVMSNNQCLFEEPGRRFPTGNQKFRPHIGMSTVIAGGIPASFAVRAVRRQAERPRPCPRWCSFSSSSSSRGIVVDERRRRRTTTAGNGRIFLPTSVVARHRVPLTLADVHLRNEALPFLYLFRIALDRERLVSSLREVLRRYPILGAAVSDDFLYLECHPADVVPVSFDAVDVTLDEWRRLAEEEGRNGGGVVGTMQHAGWRGGGGMPTISALFDDLSPARWEEEEEEERDGDGRGTRGKRSTGGGGHVVVDVVSTVRITYFRGYGTAVGINISHLVGDASSCFRFCQVWGRAMRGLDHPLGASNDRAGATLTGMATPEMSSLLNLGGAGGTTALTNGKKFVLPIRTIFSNFLNDYCTGGGGESESISSKEVSTRGTYDEEGRRNAGHSDEFSHVYVILEYSPELLRAMKTYGMDKCNPDRPSSFHRTTRPEDNVSRSTARVPCPMPFVSTNDMIAAMGWMIKRRISERMGWNLSMVVNLRSRGGIEDFGRLDDPTVGVGVFGNALTSVVAELPRSNGEDMTMAEVCDAATAIRESLTKQMLDVQDRRILSLLGKAAQMPDYGRCFSTTSWRQFPIWEICFNDDDVGEGQQRSAGLLDGFYGRPSFPLPVGDTYSSIVVPSRNGGCTYKLLAPSRRVQSILTLHRNTSELFLEWARVKIV</sequence>
<dbReference type="Gene3D" id="3.30.559.10">
    <property type="entry name" value="Chloramphenicol acetyltransferase-like domain"/>
    <property type="match status" value="2"/>
</dbReference>
<accession>A0ABD3PHT9</accession>
<evidence type="ECO:0000256" key="1">
    <source>
        <dbReference type="ARBA" id="ARBA00022679"/>
    </source>
</evidence>
<organism evidence="3 4">
    <name type="scientific">Stephanodiscus triporus</name>
    <dbReference type="NCBI Taxonomy" id="2934178"/>
    <lineage>
        <taxon>Eukaryota</taxon>
        <taxon>Sar</taxon>
        <taxon>Stramenopiles</taxon>
        <taxon>Ochrophyta</taxon>
        <taxon>Bacillariophyta</taxon>
        <taxon>Coscinodiscophyceae</taxon>
        <taxon>Thalassiosirophycidae</taxon>
        <taxon>Stephanodiscales</taxon>
        <taxon>Stephanodiscaceae</taxon>
        <taxon>Stephanodiscus</taxon>
    </lineage>
</organism>
<evidence type="ECO:0000313" key="3">
    <source>
        <dbReference type="EMBL" id="KAL3787286.1"/>
    </source>
</evidence>
<reference evidence="3 4" key="1">
    <citation type="submission" date="2024-10" db="EMBL/GenBank/DDBJ databases">
        <title>Updated reference genomes for cyclostephanoid diatoms.</title>
        <authorList>
            <person name="Roberts W.R."/>
            <person name="Alverson A.J."/>
        </authorList>
    </citation>
    <scope>NUCLEOTIDE SEQUENCE [LARGE SCALE GENOMIC DNA]</scope>
    <source>
        <strain evidence="3 4">AJA276-08</strain>
    </source>
</reference>
<dbReference type="GO" id="GO:0016740">
    <property type="term" value="F:transferase activity"/>
    <property type="evidence" value="ECO:0007669"/>
    <property type="project" value="UniProtKB-KW"/>
</dbReference>
<dbReference type="Proteomes" id="UP001530315">
    <property type="component" value="Unassembled WGS sequence"/>
</dbReference>
<dbReference type="AlphaFoldDB" id="A0ABD3PHT9"/>
<feature type="region of interest" description="Disordered" evidence="2">
    <location>
        <begin position="424"/>
        <end position="445"/>
    </location>
</feature>
<dbReference type="PANTHER" id="PTHR31642:SF310">
    <property type="entry name" value="FATTY ALCOHOL:CAFFEOYL-COA ACYLTRANSFERASE"/>
    <property type="match status" value="1"/>
</dbReference>
<dbReference type="InterPro" id="IPR023213">
    <property type="entry name" value="CAT-like_dom_sf"/>
</dbReference>
<feature type="region of interest" description="Disordered" evidence="2">
    <location>
        <begin position="227"/>
        <end position="251"/>
    </location>
</feature>
<keyword evidence="1" id="KW-0808">Transferase</keyword>
<proteinExistence type="predicted"/>
<evidence type="ECO:0000256" key="2">
    <source>
        <dbReference type="SAM" id="MobiDB-lite"/>
    </source>
</evidence>
<dbReference type="EMBL" id="JALLAZ020000787">
    <property type="protein sequence ID" value="KAL3787286.1"/>
    <property type="molecule type" value="Genomic_DNA"/>
</dbReference>
<name>A0ABD3PHT9_9STRA</name>
<dbReference type="InterPro" id="IPR050317">
    <property type="entry name" value="Plant_Fungal_Acyltransferase"/>
</dbReference>
<gene>
    <name evidence="3" type="ORF">ACHAW5_006242</name>
</gene>
<feature type="region of interest" description="Disordered" evidence="2">
    <location>
        <begin position="367"/>
        <end position="392"/>
    </location>
</feature>
<protein>
    <submittedName>
        <fullName evidence="3">Uncharacterized protein</fullName>
    </submittedName>
</protein>
<dbReference type="PANTHER" id="PTHR31642">
    <property type="entry name" value="TRICHOTHECENE 3-O-ACETYLTRANSFERASE"/>
    <property type="match status" value="1"/>
</dbReference>
<keyword evidence="4" id="KW-1185">Reference proteome</keyword>